<dbReference type="GO" id="GO:0043190">
    <property type="term" value="C:ATP-binding cassette (ABC) transporter complex"/>
    <property type="evidence" value="ECO:0007669"/>
    <property type="project" value="InterPro"/>
</dbReference>
<protein>
    <submittedName>
        <fullName evidence="6">Peptide/nickel transport system substrate-binding protein</fullName>
    </submittedName>
</protein>
<dbReference type="InterPro" id="IPR030678">
    <property type="entry name" value="Peptide/Ni-bd"/>
</dbReference>
<comment type="caution">
    <text evidence="6">The sequence shown here is derived from an EMBL/GenBank/DDBJ whole genome shotgun (WGS) entry which is preliminary data.</text>
</comment>
<name>A0A839Z6N4_9HYPH</name>
<reference evidence="6 7" key="1">
    <citation type="submission" date="2020-08" db="EMBL/GenBank/DDBJ databases">
        <title>Genomic Encyclopedia of Type Strains, Phase IV (KMG-IV): sequencing the most valuable type-strain genomes for metagenomic binning, comparative biology and taxonomic classification.</title>
        <authorList>
            <person name="Goeker M."/>
        </authorList>
    </citation>
    <scope>NUCLEOTIDE SEQUENCE [LARGE SCALE GENOMIC DNA]</scope>
    <source>
        <strain evidence="6 7">DSM 5895</strain>
    </source>
</reference>
<keyword evidence="3 4" id="KW-0732">Signal</keyword>
<dbReference type="PANTHER" id="PTHR30290:SF38">
    <property type="entry name" value="D,D-DIPEPTIDE-BINDING PERIPLASMIC PROTEIN DDPA-RELATED"/>
    <property type="match status" value="1"/>
</dbReference>
<evidence type="ECO:0000256" key="4">
    <source>
        <dbReference type="SAM" id="SignalP"/>
    </source>
</evidence>
<dbReference type="AlphaFoldDB" id="A0A839Z6N4"/>
<evidence type="ECO:0000256" key="2">
    <source>
        <dbReference type="ARBA" id="ARBA00005695"/>
    </source>
</evidence>
<evidence type="ECO:0000256" key="1">
    <source>
        <dbReference type="ARBA" id="ARBA00004418"/>
    </source>
</evidence>
<dbReference type="EMBL" id="JACICD010000001">
    <property type="protein sequence ID" value="MBB3770026.1"/>
    <property type="molecule type" value="Genomic_DNA"/>
</dbReference>
<accession>A0A839Z6N4</accession>
<sequence length="533" mass="59169">MIAIERRTFLSLLLGSAVAPAFSGAVHAAGPLKGGTLVAVINPEPTVLTSAVSNHYSVNVVSPNVYDGLLSYDHAMQPLPSLAQSWEVAPDNLSITFKLRPGVKWHDGTPFTSKDVRYSVLELWKKLHPRGRTTFASVTDVETPDERTAVLRLSQSSPIILGALSAAESQVLPAHIYAGSEPAKNPANLKPIGTGPFRFVRWNKGEYIEFERNPDYWDAGKPYVDKLIFRIIPDAASRAAAFEVGEVQYGPFDPVPLADIARLKQDPKLAFTTQGYEWLSPIFTFEFNTQDAITGNVKVRQAIAHAIDKQGLIDAAWYGFGTVATSPIPHYQKYFSKNLPAYPFDPAKANALLDEAGFPRKDGGVRFSIFFDYESNTDALQNTAEFLRQNLKQVGIDLKLRSQDTPTLYKRVYTDYDFQTRAGQFSAMIDPAMGLYRLYWTKSIAKGVPNTNGARYSNPELDKLIEITQSNPDPAQRLAAFEGWQKIAMTDLPNIPLFELQRLTVYSKRLRGIPDTPDQAFSGLKDVWLENGA</sequence>
<dbReference type="GO" id="GO:0015833">
    <property type="term" value="P:peptide transport"/>
    <property type="evidence" value="ECO:0007669"/>
    <property type="project" value="TreeGrafter"/>
</dbReference>
<keyword evidence="7" id="KW-1185">Reference proteome</keyword>
<feature type="signal peptide" evidence="4">
    <location>
        <begin position="1"/>
        <end position="28"/>
    </location>
</feature>
<feature type="chain" id="PRO_5033034700" evidence="4">
    <location>
        <begin position="29"/>
        <end position="533"/>
    </location>
</feature>
<dbReference type="GO" id="GO:0030288">
    <property type="term" value="C:outer membrane-bounded periplasmic space"/>
    <property type="evidence" value="ECO:0007669"/>
    <property type="project" value="UniProtKB-ARBA"/>
</dbReference>
<dbReference type="InterPro" id="IPR039424">
    <property type="entry name" value="SBP_5"/>
</dbReference>
<dbReference type="InterPro" id="IPR000914">
    <property type="entry name" value="SBP_5_dom"/>
</dbReference>
<dbReference type="Gene3D" id="3.90.76.10">
    <property type="entry name" value="Dipeptide-binding Protein, Domain 1"/>
    <property type="match status" value="1"/>
</dbReference>
<evidence type="ECO:0000256" key="3">
    <source>
        <dbReference type="ARBA" id="ARBA00022729"/>
    </source>
</evidence>
<feature type="domain" description="Solute-binding protein family 5" evidence="5">
    <location>
        <begin position="78"/>
        <end position="442"/>
    </location>
</feature>
<dbReference type="PANTHER" id="PTHR30290">
    <property type="entry name" value="PERIPLASMIC BINDING COMPONENT OF ABC TRANSPORTER"/>
    <property type="match status" value="1"/>
</dbReference>
<gene>
    <name evidence="6" type="ORF">FHS55_000612</name>
</gene>
<evidence type="ECO:0000313" key="6">
    <source>
        <dbReference type="EMBL" id="MBB3770026.1"/>
    </source>
</evidence>
<dbReference type="Pfam" id="PF00496">
    <property type="entry name" value="SBP_bac_5"/>
    <property type="match status" value="1"/>
</dbReference>
<dbReference type="RefSeq" id="WP_183188184.1">
    <property type="nucleotide sequence ID" value="NZ_JACICD010000001.1"/>
</dbReference>
<dbReference type="Gene3D" id="3.40.190.10">
    <property type="entry name" value="Periplasmic binding protein-like II"/>
    <property type="match status" value="1"/>
</dbReference>
<comment type="similarity">
    <text evidence="2">Belongs to the bacterial solute-binding protein 5 family.</text>
</comment>
<dbReference type="GO" id="GO:1904680">
    <property type="term" value="F:peptide transmembrane transporter activity"/>
    <property type="evidence" value="ECO:0007669"/>
    <property type="project" value="TreeGrafter"/>
</dbReference>
<proteinExistence type="inferred from homology"/>
<dbReference type="Gene3D" id="3.10.105.10">
    <property type="entry name" value="Dipeptide-binding Protein, Domain 3"/>
    <property type="match status" value="1"/>
</dbReference>
<comment type="subcellular location">
    <subcellularLocation>
        <location evidence="1">Periplasm</location>
    </subcellularLocation>
</comment>
<dbReference type="PIRSF" id="PIRSF002741">
    <property type="entry name" value="MppA"/>
    <property type="match status" value="1"/>
</dbReference>
<dbReference type="Proteomes" id="UP000533469">
    <property type="component" value="Unassembled WGS sequence"/>
</dbReference>
<dbReference type="CDD" id="cd08517">
    <property type="entry name" value="PBP2_NikA_DppA_OppA_like_13"/>
    <property type="match status" value="1"/>
</dbReference>
<organism evidence="6 7">
    <name type="scientific">Ancylobacter tetraedralis</name>
    <dbReference type="NCBI Taxonomy" id="217068"/>
    <lineage>
        <taxon>Bacteria</taxon>
        <taxon>Pseudomonadati</taxon>
        <taxon>Pseudomonadota</taxon>
        <taxon>Alphaproteobacteria</taxon>
        <taxon>Hyphomicrobiales</taxon>
        <taxon>Xanthobacteraceae</taxon>
        <taxon>Ancylobacter</taxon>
    </lineage>
</organism>
<evidence type="ECO:0000259" key="5">
    <source>
        <dbReference type="Pfam" id="PF00496"/>
    </source>
</evidence>
<dbReference type="SUPFAM" id="SSF53850">
    <property type="entry name" value="Periplasmic binding protein-like II"/>
    <property type="match status" value="1"/>
</dbReference>
<evidence type="ECO:0000313" key="7">
    <source>
        <dbReference type="Proteomes" id="UP000533469"/>
    </source>
</evidence>